<reference evidence="1 2" key="1">
    <citation type="submission" date="2020-03" db="EMBL/GenBank/DDBJ databases">
        <title>Genome sequence of strain Massilia sp. TW-1.</title>
        <authorList>
            <person name="Chaudhary D.K."/>
        </authorList>
    </citation>
    <scope>NUCLEOTIDE SEQUENCE [LARGE SCALE GENOMIC DNA]</scope>
    <source>
        <strain evidence="1 2">TW-1</strain>
    </source>
</reference>
<dbReference type="InterPro" id="IPR031796">
    <property type="entry name" value="DUF5076"/>
</dbReference>
<gene>
    <name evidence="1" type="ORF">HAV22_03370</name>
</gene>
<organism evidence="1 2">
    <name type="scientific">Telluria antibiotica</name>
    <dbReference type="NCBI Taxonomy" id="2717319"/>
    <lineage>
        <taxon>Bacteria</taxon>
        <taxon>Pseudomonadati</taxon>
        <taxon>Pseudomonadota</taxon>
        <taxon>Betaproteobacteria</taxon>
        <taxon>Burkholderiales</taxon>
        <taxon>Oxalobacteraceae</taxon>
        <taxon>Telluria group</taxon>
        <taxon>Telluria</taxon>
    </lineage>
</organism>
<evidence type="ECO:0000313" key="2">
    <source>
        <dbReference type="Proteomes" id="UP000716322"/>
    </source>
</evidence>
<dbReference type="Proteomes" id="UP000716322">
    <property type="component" value="Unassembled WGS sequence"/>
</dbReference>
<name>A0ABX0P7P2_9BURK</name>
<comment type="caution">
    <text evidence="1">The sequence shown here is derived from an EMBL/GenBank/DDBJ whole genome shotgun (WGS) entry which is preliminary data.</text>
</comment>
<protein>
    <submittedName>
        <fullName evidence="1">DUF5076 domain-containing protein</fullName>
    </submittedName>
</protein>
<dbReference type="Pfam" id="PF16826">
    <property type="entry name" value="DUF5076"/>
    <property type="match status" value="1"/>
</dbReference>
<dbReference type="EMBL" id="JAAQOM010000002">
    <property type="protein sequence ID" value="NIA52694.1"/>
    <property type="molecule type" value="Genomic_DNA"/>
</dbReference>
<proteinExistence type="predicted"/>
<keyword evidence="2" id="KW-1185">Reference proteome</keyword>
<evidence type="ECO:0000313" key="1">
    <source>
        <dbReference type="EMBL" id="NIA52694.1"/>
    </source>
</evidence>
<accession>A0ABX0P7P2</accession>
<sequence length="37" mass="4093">MDERPIPPAALQDPNAMEMLRVWVAGGQLHCSLKVSM</sequence>